<dbReference type="GO" id="GO:0005737">
    <property type="term" value="C:cytoplasm"/>
    <property type="evidence" value="ECO:0007669"/>
    <property type="project" value="TreeGrafter"/>
</dbReference>
<dbReference type="OrthoDB" id="5296at2759"/>
<proteinExistence type="inferred from homology"/>
<dbReference type="InterPro" id="IPR020904">
    <property type="entry name" value="Sc_DH/Rdtase_CS"/>
</dbReference>
<dbReference type="GO" id="GO:0016616">
    <property type="term" value="F:oxidoreductase activity, acting on the CH-OH group of donors, NAD or NADP as acceptor"/>
    <property type="evidence" value="ECO:0007669"/>
    <property type="project" value="TreeGrafter"/>
</dbReference>
<name>A0A8K0VZ87_9PLEO</name>
<dbReference type="PANTHER" id="PTHR44229:SF4">
    <property type="entry name" value="15-HYDROXYPROSTAGLANDIN DEHYDROGENASE [NAD(+)]"/>
    <property type="match status" value="1"/>
</dbReference>
<evidence type="ECO:0000313" key="4">
    <source>
        <dbReference type="EMBL" id="KAH7088105.1"/>
    </source>
</evidence>
<evidence type="ECO:0000256" key="1">
    <source>
        <dbReference type="ARBA" id="ARBA00006484"/>
    </source>
</evidence>
<dbReference type="AlphaFoldDB" id="A0A8K0VZ87"/>
<gene>
    <name evidence="4" type="ORF">FB567DRAFT_559848</name>
</gene>
<dbReference type="Proteomes" id="UP000813461">
    <property type="component" value="Unassembled WGS sequence"/>
</dbReference>
<comment type="caution">
    <text evidence="4">The sequence shown here is derived from an EMBL/GenBank/DDBJ whole genome shotgun (WGS) entry which is preliminary data.</text>
</comment>
<keyword evidence="3" id="KW-0560">Oxidoreductase</keyword>
<dbReference type="SUPFAM" id="SSF51735">
    <property type="entry name" value="NAD(P)-binding Rossmann-fold domains"/>
    <property type="match status" value="1"/>
</dbReference>
<dbReference type="PANTHER" id="PTHR44229">
    <property type="entry name" value="15-HYDROXYPROSTAGLANDIN DEHYDROGENASE [NAD(+)]"/>
    <property type="match status" value="1"/>
</dbReference>
<reference evidence="4" key="1">
    <citation type="journal article" date="2021" name="Nat. Commun.">
        <title>Genetic determinants of endophytism in the Arabidopsis root mycobiome.</title>
        <authorList>
            <person name="Mesny F."/>
            <person name="Miyauchi S."/>
            <person name="Thiergart T."/>
            <person name="Pickel B."/>
            <person name="Atanasova L."/>
            <person name="Karlsson M."/>
            <person name="Huettel B."/>
            <person name="Barry K.W."/>
            <person name="Haridas S."/>
            <person name="Chen C."/>
            <person name="Bauer D."/>
            <person name="Andreopoulos W."/>
            <person name="Pangilinan J."/>
            <person name="LaButti K."/>
            <person name="Riley R."/>
            <person name="Lipzen A."/>
            <person name="Clum A."/>
            <person name="Drula E."/>
            <person name="Henrissat B."/>
            <person name="Kohler A."/>
            <person name="Grigoriev I.V."/>
            <person name="Martin F.M."/>
            <person name="Hacquard S."/>
        </authorList>
    </citation>
    <scope>NUCLEOTIDE SEQUENCE</scope>
    <source>
        <strain evidence="4">MPI-SDFR-AT-0120</strain>
    </source>
</reference>
<evidence type="ECO:0000256" key="2">
    <source>
        <dbReference type="ARBA" id="ARBA00022857"/>
    </source>
</evidence>
<dbReference type="PRINTS" id="PR00081">
    <property type="entry name" value="GDHRDH"/>
</dbReference>
<dbReference type="EMBL" id="JAGMVJ010000008">
    <property type="protein sequence ID" value="KAH7088105.1"/>
    <property type="molecule type" value="Genomic_DNA"/>
</dbReference>
<evidence type="ECO:0000313" key="5">
    <source>
        <dbReference type="Proteomes" id="UP000813461"/>
    </source>
</evidence>
<protein>
    <recommendedName>
        <fullName evidence="6">NAD(P)-binding protein</fullName>
    </recommendedName>
</protein>
<comment type="similarity">
    <text evidence="1">Belongs to the short-chain dehydrogenases/reductases (SDR) family.</text>
</comment>
<organism evidence="4 5">
    <name type="scientific">Paraphoma chrysanthemicola</name>
    <dbReference type="NCBI Taxonomy" id="798071"/>
    <lineage>
        <taxon>Eukaryota</taxon>
        <taxon>Fungi</taxon>
        <taxon>Dikarya</taxon>
        <taxon>Ascomycota</taxon>
        <taxon>Pezizomycotina</taxon>
        <taxon>Dothideomycetes</taxon>
        <taxon>Pleosporomycetidae</taxon>
        <taxon>Pleosporales</taxon>
        <taxon>Pleosporineae</taxon>
        <taxon>Phaeosphaeriaceae</taxon>
        <taxon>Paraphoma</taxon>
    </lineage>
</organism>
<sequence length="292" mass="31651">MPVGDISLRGKIVVVTGGGSGIHLALCKAAHIQGAKVIIADLKLSEDAGSLDENILFHQCDVSKWSDLEELTRVALRSYGEVPDVFVAGAGVFEPTWSNFWDDTEEETYKAVQINVNHPIKLTRLAIRAFKSSGKKGVVLIMASLAGYSSQFPAPLYSATKHALVGFTKSMQPLEELAGIKVVAICPSIVKTPLWTSDPNHTARYGYSDSYAISAEDVAKAELKLITEGRYGGGTIYEISLFGERVIPEWNIQPPGHGTAETMRGAEVPKEAIERAIRPIQEILLADSESKL</sequence>
<evidence type="ECO:0008006" key="6">
    <source>
        <dbReference type="Google" id="ProtNLM"/>
    </source>
</evidence>
<dbReference type="Gene3D" id="3.40.50.720">
    <property type="entry name" value="NAD(P)-binding Rossmann-like Domain"/>
    <property type="match status" value="1"/>
</dbReference>
<accession>A0A8K0VZ87</accession>
<dbReference type="InterPro" id="IPR002347">
    <property type="entry name" value="SDR_fam"/>
</dbReference>
<dbReference type="InterPro" id="IPR036291">
    <property type="entry name" value="NAD(P)-bd_dom_sf"/>
</dbReference>
<evidence type="ECO:0000256" key="3">
    <source>
        <dbReference type="ARBA" id="ARBA00023002"/>
    </source>
</evidence>
<dbReference type="PROSITE" id="PS00061">
    <property type="entry name" value="ADH_SHORT"/>
    <property type="match status" value="1"/>
</dbReference>
<dbReference type="Pfam" id="PF00106">
    <property type="entry name" value="adh_short"/>
    <property type="match status" value="1"/>
</dbReference>
<keyword evidence="5" id="KW-1185">Reference proteome</keyword>
<keyword evidence="2" id="KW-0521">NADP</keyword>